<comment type="caution">
    <text evidence="2">The sequence shown here is derived from an EMBL/GenBank/DDBJ whole genome shotgun (WGS) entry which is preliminary data.</text>
</comment>
<accession>D0WGD3</accession>
<dbReference type="EMBL" id="ACUX02000006">
    <property type="protein sequence ID" value="EEZ61546.1"/>
    <property type="molecule type" value="Genomic_DNA"/>
</dbReference>
<evidence type="ECO:0000313" key="3">
    <source>
        <dbReference type="Proteomes" id="UP000006001"/>
    </source>
</evidence>
<feature type="region of interest" description="Disordered" evidence="1">
    <location>
        <begin position="74"/>
        <end position="101"/>
    </location>
</feature>
<dbReference type="AlphaFoldDB" id="D0WGD3"/>
<dbReference type="Proteomes" id="UP000006001">
    <property type="component" value="Unassembled WGS sequence"/>
</dbReference>
<proteinExistence type="predicted"/>
<dbReference type="HOGENOM" id="CLU_2025200_0_0_11"/>
<name>D0WGD3_SLAES</name>
<feature type="compositionally biased region" description="Basic residues" evidence="1">
    <location>
        <begin position="81"/>
        <end position="93"/>
    </location>
</feature>
<organism evidence="2 3">
    <name type="scientific">Slackia exigua (strain ATCC 700122 / DSM 15923 / CIP 105133 / JCM 11022 / KCTC 5966 / S-7)</name>
    <dbReference type="NCBI Taxonomy" id="649764"/>
    <lineage>
        <taxon>Bacteria</taxon>
        <taxon>Bacillati</taxon>
        <taxon>Actinomycetota</taxon>
        <taxon>Coriobacteriia</taxon>
        <taxon>Eggerthellales</taxon>
        <taxon>Eggerthellaceae</taxon>
        <taxon>Slackia</taxon>
    </lineage>
</organism>
<evidence type="ECO:0000256" key="1">
    <source>
        <dbReference type="SAM" id="MobiDB-lite"/>
    </source>
</evidence>
<sequence>MSRGPTVAVPACFCMRGLPSLRQAVALYHSPHALPPSKRPSPNPPKFLLKPCFLPPRMRKASDIAVWNRLRHPPEGARSLNRTRARWRAPRGIRRSEQHIRAQSRRLSRILADGCTSQAYPA</sequence>
<reference evidence="2" key="1">
    <citation type="submission" date="2009-10" db="EMBL/GenBank/DDBJ databases">
        <authorList>
            <person name="Weinstock G."/>
            <person name="Sodergren E."/>
            <person name="Clifton S."/>
            <person name="Fulton L."/>
            <person name="Fulton B."/>
            <person name="Courtney L."/>
            <person name="Fronick C."/>
            <person name="Harrison M."/>
            <person name="Strong C."/>
            <person name="Farmer C."/>
            <person name="Delahaunty K."/>
            <person name="Markovic C."/>
            <person name="Hall O."/>
            <person name="Minx P."/>
            <person name="Tomlinson C."/>
            <person name="Mitreva M."/>
            <person name="Nelson J."/>
            <person name="Hou S."/>
            <person name="Wollam A."/>
            <person name="Pepin K.H."/>
            <person name="Johnson M."/>
            <person name="Bhonagiri V."/>
            <person name="Nash W.E."/>
            <person name="Warren W."/>
            <person name="Chinwalla A."/>
            <person name="Mardis E.R."/>
            <person name="Wilson R.K."/>
        </authorList>
    </citation>
    <scope>NUCLEOTIDE SEQUENCE [LARGE SCALE GENOMIC DNA]</scope>
    <source>
        <strain evidence="2">ATCC 700122</strain>
    </source>
</reference>
<protein>
    <submittedName>
        <fullName evidence="2">Uncharacterized protein</fullName>
    </submittedName>
</protein>
<keyword evidence="3" id="KW-1185">Reference proteome</keyword>
<gene>
    <name evidence="2" type="ORF">HMPREF0762_00884</name>
</gene>
<evidence type="ECO:0000313" key="2">
    <source>
        <dbReference type="EMBL" id="EEZ61546.1"/>
    </source>
</evidence>